<organism evidence="2">
    <name type="scientific">Haemonchus placei</name>
    <name type="common">Barber's pole worm</name>
    <dbReference type="NCBI Taxonomy" id="6290"/>
    <lineage>
        <taxon>Eukaryota</taxon>
        <taxon>Metazoa</taxon>
        <taxon>Ecdysozoa</taxon>
        <taxon>Nematoda</taxon>
        <taxon>Chromadorea</taxon>
        <taxon>Rhabditida</taxon>
        <taxon>Rhabditina</taxon>
        <taxon>Rhabditomorpha</taxon>
        <taxon>Strongyloidea</taxon>
        <taxon>Trichostrongylidae</taxon>
        <taxon>Haemonchus</taxon>
    </lineage>
</organism>
<name>A0A0N4XBG7_HAEPC</name>
<feature type="compositionally biased region" description="Basic and acidic residues" evidence="1">
    <location>
        <begin position="24"/>
        <end position="35"/>
    </location>
</feature>
<reference evidence="2" key="1">
    <citation type="submission" date="2017-02" db="UniProtKB">
        <authorList>
            <consortium name="WormBaseParasite"/>
        </authorList>
    </citation>
    <scope>IDENTIFICATION</scope>
</reference>
<dbReference type="AlphaFoldDB" id="A0A0N4XBG7"/>
<sequence>LGSFPSRTPPSTTLSSKSGMGGRLENRSLAETIRR</sequence>
<protein>
    <submittedName>
        <fullName evidence="2">Uncharacterized protein</fullName>
    </submittedName>
</protein>
<dbReference type="WBParaSite" id="HPLM_0002171201-mRNA-1">
    <property type="protein sequence ID" value="HPLM_0002171201-mRNA-1"/>
    <property type="gene ID" value="HPLM_0002171201"/>
</dbReference>
<evidence type="ECO:0000313" key="2">
    <source>
        <dbReference type="WBParaSite" id="HPLM_0002171201-mRNA-1"/>
    </source>
</evidence>
<feature type="region of interest" description="Disordered" evidence="1">
    <location>
        <begin position="1"/>
        <end position="35"/>
    </location>
</feature>
<feature type="compositionally biased region" description="Low complexity" evidence="1">
    <location>
        <begin position="1"/>
        <end position="18"/>
    </location>
</feature>
<accession>A0A0N4XBG7</accession>
<evidence type="ECO:0000256" key="1">
    <source>
        <dbReference type="SAM" id="MobiDB-lite"/>
    </source>
</evidence>
<proteinExistence type="predicted"/>